<dbReference type="Proteomes" id="UP000885830">
    <property type="component" value="Unassembled WGS sequence"/>
</dbReference>
<dbReference type="SUPFAM" id="SSF55031">
    <property type="entry name" value="Bacterial exopeptidase dimerisation domain"/>
    <property type="match status" value="1"/>
</dbReference>
<evidence type="ECO:0000256" key="6">
    <source>
        <dbReference type="ARBA" id="ARBA00022605"/>
    </source>
</evidence>
<feature type="binding site" evidence="15">
    <location>
        <position position="71"/>
    </location>
    <ligand>
        <name>Zn(2+)</name>
        <dbReference type="ChEBI" id="CHEBI:29105"/>
        <label>1</label>
    </ligand>
</feature>
<comment type="subunit">
    <text evidence="3 15">Homodimer.</text>
</comment>
<feature type="active site" evidence="15">
    <location>
        <position position="73"/>
    </location>
</feature>
<dbReference type="GO" id="GO:0009089">
    <property type="term" value="P:lysine biosynthetic process via diaminopimelate"/>
    <property type="evidence" value="ECO:0007669"/>
    <property type="project" value="UniProtKB-UniRule"/>
</dbReference>
<dbReference type="Pfam" id="PF07687">
    <property type="entry name" value="M20_dimer"/>
    <property type="match status" value="1"/>
</dbReference>
<feature type="binding site" evidence="15">
    <location>
        <position position="104"/>
    </location>
    <ligand>
        <name>Zn(2+)</name>
        <dbReference type="ChEBI" id="CHEBI:29105"/>
        <label>2</label>
    </ligand>
</feature>
<dbReference type="InterPro" id="IPR001261">
    <property type="entry name" value="ArgE/DapE_CS"/>
</dbReference>
<dbReference type="PANTHER" id="PTHR43808">
    <property type="entry name" value="ACETYLORNITHINE DEACETYLASE"/>
    <property type="match status" value="1"/>
</dbReference>
<evidence type="ECO:0000256" key="4">
    <source>
        <dbReference type="ARBA" id="ARBA00011921"/>
    </source>
</evidence>
<evidence type="ECO:0000256" key="7">
    <source>
        <dbReference type="ARBA" id="ARBA00022723"/>
    </source>
</evidence>
<evidence type="ECO:0000256" key="3">
    <source>
        <dbReference type="ARBA" id="ARBA00011738"/>
    </source>
</evidence>
<feature type="binding site" evidence="15">
    <location>
        <position position="104"/>
    </location>
    <ligand>
        <name>Zn(2+)</name>
        <dbReference type="ChEBI" id="CHEBI:29105"/>
        <label>1</label>
    </ligand>
</feature>
<dbReference type="Pfam" id="PF01546">
    <property type="entry name" value="Peptidase_M20"/>
    <property type="match status" value="1"/>
</dbReference>
<evidence type="ECO:0000256" key="1">
    <source>
        <dbReference type="ARBA" id="ARBA00005130"/>
    </source>
</evidence>
<feature type="binding site" evidence="15">
    <location>
        <position position="167"/>
    </location>
    <ligand>
        <name>Zn(2+)</name>
        <dbReference type="ChEBI" id="CHEBI:29105"/>
        <label>1</label>
    </ligand>
</feature>
<dbReference type="EC" id="3.5.1.18" evidence="4 15"/>
<sequence>MSRPDPTDPLALTQALVRCPSVTPKDAGALDLVEAVLSGLGFSCTRYSFAEVDNLYARLGTGSPNFCYAGHTDVVPVGDSSQWRHNPFGGEMSDGRLWGRGASDMKGGIAAFLAALANLIGSGWIPKGSISLLITGDEEGPALNGTRKVLEALADAGEVIDHCLVGEPTNPNILGEMVKIGRRGSLNGVITVIGTQGHVAYPDLAGNPVPVLLRLLTRLSEKRLDDGNAHFQPSNLEITSVDVDNPAHNIIPKQAQARFNIRFNTEHSGEDLLAWIRTEIANAKTGFAGEIEADLTVPGHPFLTTPCAFTETLVKAIEDVTGRTPELSTSGGTSDARFITKVAPVVEFGLIGKTIHQVNEYAEISDIKELSEIYKCLLMRYFGS</sequence>
<reference evidence="17" key="1">
    <citation type="journal article" date="2020" name="mSystems">
        <title>Genome- and Community-Level Interaction Insights into Carbon Utilization and Element Cycling Functions of Hydrothermarchaeota in Hydrothermal Sediment.</title>
        <authorList>
            <person name="Zhou Z."/>
            <person name="Liu Y."/>
            <person name="Xu W."/>
            <person name="Pan J."/>
            <person name="Luo Z.H."/>
            <person name="Li M."/>
        </authorList>
    </citation>
    <scope>NUCLEOTIDE SEQUENCE [LARGE SCALE GENOMIC DNA]</scope>
    <source>
        <strain evidence="17">HyVt-485</strain>
    </source>
</reference>
<comment type="similarity">
    <text evidence="2 15">Belongs to the peptidase M20A family. DapE subfamily.</text>
</comment>
<dbReference type="GO" id="GO:0006526">
    <property type="term" value="P:L-arginine biosynthetic process"/>
    <property type="evidence" value="ECO:0007669"/>
    <property type="project" value="TreeGrafter"/>
</dbReference>
<dbReference type="NCBIfam" id="TIGR01246">
    <property type="entry name" value="dapE_proteo"/>
    <property type="match status" value="1"/>
</dbReference>
<protein>
    <recommendedName>
        <fullName evidence="5 15">Succinyl-diaminopimelate desuccinylase</fullName>
        <shortName evidence="15">SDAP desuccinylase</shortName>
        <ecNumber evidence="4 15">3.5.1.18</ecNumber>
    </recommendedName>
    <alternativeName>
        <fullName evidence="13 15">N-succinyl-LL-2,6-diaminoheptanedioate amidohydrolase</fullName>
    </alternativeName>
</protein>
<feature type="binding site" evidence="15">
    <location>
        <position position="356"/>
    </location>
    <ligand>
        <name>Zn(2+)</name>
        <dbReference type="ChEBI" id="CHEBI:29105"/>
        <label>2</label>
    </ligand>
</feature>
<evidence type="ECO:0000256" key="5">
    <source>
        <dbReference type="ARBA" id="ARBA00022391"/>
    </source>
</evidence>
<feature type="active site" description="Proton acceptor" evidence="15">
    <location>
        <position position="138"/>
    </location>
</feature>
<dbReference type="NCBIfam" id="NF009557">
    <property type="entry name" value="PRK13009.1"/>
    <property type="match status" value="1"/>
</dbReference>
<keyword evidence="7 15" id="KW-0479">Metal-binding</keyword>
<keyword evidence="11 15" id="KW-0457">Lysine biosynthesis</keyword>
<dbReference type="EMBL" id="DRMJ01000470">
    <property type="protein sequence ID" value="HHL43736.1"/>
    <property type="molecule type" value="Genomic_DNA"/>
</dbReference>
<organism evidence="17">
    <name type="scientific">Hellea balneolensis</name>
    <dbReference type="NCBI Taxonomy" id="287478"/>
    <lineage>
        <taxon>Bacteria</taxon>
        <taxon>Pseudomonadati</taxon>
        <taxon>Pseudomonadota</taxon>
        <taxon>Alphaproteobacteria</taxon>
        <taxon>Maricaulales</taxon>
        <taxon>Robiginitomaculaceae</taxon>
        <taxon>Hellea</taxon>
    </lineage>
</organism>
<proteinExistence type="inferred from homology"/>
<dbReference type="HAMAP" id="MF_01690">
    <property type="entry name" value="DapE"/>
    <property type="match status" value="1"/>
</dbReference>
<dbReference type="InterPro" id="IPR002933">
    <property type="entry name" value="Peptidase_M20"/>
</dbReference>
<accession>A0A7C5LY27</accession>
<evidence type="ECO:0000256" key="10">
    <source>
        <dbReference type="ARBA" id="ARBA00022915"/>
    </source>
</evidence>
<dbReference type="GO" id="GO:0009014">
    <property type="term" value="F:succinyl-diaminopimelate desuccinylase activity"/>
    <property type="evidence" value="ECO:0007669"/>
    <property type="project" value="UniProtKB-UniRule"/>
</dbReference>
<dbReference type="InterPro" id="IPR050072">
    <property type="entry name" value="Peptidase_M20A"/>
</dbReference>
<dbReference type="CDD" id="cd03891">
    <property type="entry name" value="M20_DapE_proteobac"/>
    <property type="match status" value="1"/>
</dbReference>
<keyword evidence="6 15" id="KW-0028">Amino-acid biosynthesis</keyword>
<comment type="function">
    <text evidence="15">Catalyzes the hydrolysis of N-succinyl-L,L-diaminopimelic acid (SDAP), forming succinate and LL-2,6-diaminopimelate (DAP), an intermediate involved in the bacterial biosynthesis of lysine and meso-diaminopimelic acid, an essential component of bacterial cell walls.</text>
</comment>
<dbReference type="Gene3D" id="3.40.630.10">
    <property type="entry name" value="Zn peptidases"/>
    <property type="match status" value="2"/>
</dbReference>
<dbReference type="PROSITE" id="PS00759">
    <property type="entry name" value="ARGE_DAPE_CPG2_2"/>
    <property type="match status" value="1"/>
</dbReference>
<dbReference type="PANTHER" id="PTHR43808:SF31">
    <property type="entry name" value="N-ACETYL-L-CITRULLINE DEACETYLASE"/>
    <property type="match status" value="1"/>
</dbReference>
<evidence type="ECO:0000259" key="16">
    <source>
        <dbReference type="Pfam" id="PF07687"/>
    </source>
</evidence>
<evidence type="ECO:0000256" key="2">
    <source>
        <dbReference type="ARBA" id="ARBA00006746"/>
    </source>
</evidence>
<evidence type="ECO:0000256" key="11">
    <source>
        <dbReference type="ARBA" id="ARBA00023154"/>
    </source>
</evidence>
<keyword evidence="8 15" id="KW-0378">Hydrolase</keyword>
<feature type="domain" description="Peptidase M20 dimerisation" evidence="16">
    <location>
        <begin position="180"/>
        <end position="283"/>
    </location>
</feature>
<evidence type="ECO:0000256" key="12">
    <source>
        <dbReference type="ARBA" id="ARBA00023285"/>
    </source>
</evidence>
<evidence type="ECO:0000256" key="9">
    <source>
        <dbReference type="ARBA" id="ARBA00022833"/>
    </source>
</evidence>
<comment type="caution">
    <text evidence="17">The sequence shown here is derived from an EMBL/GenBank/DDBJ whole genome shotgun (WGS) entry which is preliminary data.</text>
</comment>
<comment type="catalytic activity">
    <reaction evidence="14 15">
        <text>N-succinyl-(2S,6S)-2,6-diaminopimelate + H2O = (2S,6S)-2,6-diaminopimelate + succinate</text>
        <dbReference type="Rhea" id="RHEA:22608"/>
        <dbReference type="ChEBI" id="CHEBI:15377"/>
        <dbReference type="ChEBI" id="CHEBI:30031"/>
        <dbReference type="ChEBI" id="CHEBI:57609"/>
        <dbReference type="ChEBI" id="CHEBI:58087"/>
        <dbReference type="EC" id="3.5.1.18"/>
    </reaction>
</comment>
<feature type="binding site" evidence="15">
    <location>
        <position position="139"/>
    </location>
    <ligand>
        <name>Zn(2+)</name>
        <dbReference type="ChEBI" id="CHEBI:29105"/>
        <label>2</label>
    </ligand>
</feature>
<dbReference type="InterPro" id="IPR011650">
    <property type="entry name" value="Peptidase_M20_dimer"/>
</dbReference>
<gene>
    <name evidence="15" type="primary">dapE</name>
    <name evidence="17" type="ORF">ENJ42_08965</name>
</gene>
<keyword evidence="12 15" id="KW-0170">Cobalt</keyword>
<dbReference type="SUPFAM" id="SSF53187">
    <property type="entry name" value="Zn-dependent exopeptidases"/>
    <property type="match status" value="1"/>
</dbReference>
<dbReference type="InterPro" id="IPR005941">
    <property type="entry name" value="DapE_proteobac"/>
</dbReference>
<comment type="cofactor">
    <cofactor evidence="15">
        <name>Zn(2+)</name>
        <dbReference type="ChEBI" id="CHEBI:29105"/>
    </cofactor>
    <cofactor evidence="15">
        <name>Co(2+)</name>
        <dbReference type="ChEBI" id="CHEBI:48828"/>
    </cofactor>
    <text evidence="15">Binds 2 Zn(2+) or Co(2+) ions per subunit.</text>
</comment>
<dbReference type="InterPro" id="IPR036264">
    <property type="entry name" value="Bact_exopeptidase_dim_dom"/>
</dbReference>
<evidence type="ECO:0000313" key="17">
    <source>
        <dbReference type="EMBL" id="HHL43736.1"/>
    </source>
</evidence>
<name>A0A7C5LY27_9PROT</name>
<dbReference type="AlphaFoldDB" id="A0A7C5LY27"/>
<evidence type="ECO:0000256" key="13">
    <source>
        <dbReference type="ARBA" id="ARBA00031891"/>
    </source>
</evidence>
<evidence type="ECO:0000256" key="15">
    <source>
        <dbReference type="HAMAP-Rule" id="MF_01690"/>
    </source>
</evidence>
<keyword evidence="9 15" id="KW-0862">Zinc</keyword>
<dbReference type="GO" id="GO:0008777">
    <property type="term" value="F:acetylornithine deacetylase activity"/>
    <property type="evidence" value="ECO:0007669"/>
    <property type="project" value="TreeGrafter"/>
</dbReference>
<dbReference type="GO" id="GO:0008270">
    <property type="term" value="F:zinc ion binding"/>
    <property type="evidence" value="ECO:0007669"/>
    <property type="project" value="UniProtKB-UniRule"/>
</dbReference>
<comment type="pathway">
    <text evidence="1 15">Amino-acid biosynthesis; L-lysine biosynthesis via DAP pathway; LL-2,6-diaminopimelate from (S)-tetrahydrodipicolinate (succinylase route): step 3/3.</text>
</comment>
<dbReference type="GO" id="GO:0050897">
    <property type="term" value="F:cobalt ion binding"/>
    <property type="evidence" value="ECO:0007669"/>
    <property type="project" value="UniProtKB-UniRule"/>
</dbReference>
<dbReference type="UniPathway" id="UPA00034">
    <property type="reaction ID" value="UER00021"/>
</dbReference>
<evidence type="ECO:0000256" key="14">
    <source>
        <dbReference type="ARBA" id="ARBA00051301"/>
    </source>
</evidence>
<keyword evidence="10 15" id="KW-0220">Diaminopimelate biosynthesis</keyword>
<evidence type="ECO:0000256" key="8">
    <source>
        <dbReference type="ARBA" id="ARBA00022801"/>
    </source>
</evidence>
<dbReference type="GO" id="GO:0019877">
    <property type="term" value="P:diaminopimelate biosynthetic process"/>
    <property type="evidence" value="ECO:0007669"/>
    <property type="project" value="UniProtKB-UniRule"/>
</dbReference>